<feature type="signal peptide" evidence="1">
    <location>
        <begin position="1"/>
        <end position="23"/>
    </location>
</feature>
<evidence type="ECO:0000256" key="1">
    <source>
        <dbReference type="SAM" id="SignalP"/>
    </source>
</evidence>
<gene>
    <name evidence="2" type="ORF">OUZ56_009781</name>
</gene>
<evidence type="ECO:0000313" key="3">
    <source>
        <dbReference type="Proteomes" id="UP001234178"/>
    </source>
</evidence>
<dbReference type="EMBL" id="JAOYFB010000037">
    <property type="protein sequence ID" value="KAK4024359.1"/>
    <property type="molecule type" value="Genomic_DNA"/>
</dbReference>
<name>A0ABR0AGU8_9CRUS</name>
<protein>
    <submittedName>
        <fullName evidence="2">Uncharacterized protein</fullName>
    </submittedName>
</protein>
<feature type="chain" id="PRO_5045561971" evidence="1">
    <location>
        <begin position="24"/>
        <end position="204"/>
    </location>
</feature>
<evidence type="ECO:0000313" key="2">
    <source>
        <dbReference type="EMBL" id="KAK4024359.1"/>
    </source>
</evidence>
<proteinExistence type="predicted"/>
<sequence>MSVVAVGWFCSAWAMVLFEGVFSTDPDPNSETENTTIQIENEEVEYDLVMSVFDKIKITAPSDTSSNSDETAASRRNIPAFVKVIAKARKFASKINTSSIATPLLINLFGKKLLSDVSTRLSSNYLVMDIMYTLRKPINDVYEELGWNALSHTDWTLLKQIVDLLEPFASYTQLVSGDKYVTFSSVVPCIEELKLHLEESAKVT</sequence>
<reference evidence="2 3" key="1">
    <citation type="journal article" date="2023" name="Nucleic Acids Res.">
        <title>The hologenome of Daphnia magna reveals possible DNA methylation and microbiome-mediated evolution of the host genome.</title>
        <authorList>
            <person name="Chaturvedi A."/>
            <person name="Li X."/>
            <person name="Dhandapani V."/>
            <person name="Marshall H."/>
            <person name="Kissane S."/>
            <person name="Cuenca-Cambronero M."/>
            <person name="Asole G."/>
            <person name="Calvet F."/>
            <person name="Ruiz-Romero M."/>
            <person name="Marangio P."/>
            <person name="Guigo R."/>
            <person name="Rago D."/>
            <person name="Mirbahai L."/>
            <person name="Eastwood N."/>
            <person name="Colbourne J.K."/>
            <person name="Zhou J."/>
            <person name="Mallon E."/>
            <person name="Orsini L."/>
        </authorList>
    </citation>
    <scope>NUCLEOTIDE SEQUENCE [LARGE SCALE GENOMIC DNA]</scope>
    <source>
        <strain evidence="2">LRV0_1</strain>
    </source>
</reference>
<accession>A0ABR0AGU8</accession>
<dbReference type="Proteomes" id="UP001234178">
    <property type="component" value="Unassembled WGS sequence"/>
</dbReference>
<comment type="caution">
    <text evidence="2">The sequence shown here is derived from an EMBL/GenBank/DDBJ whole genome shotgun (WGS) entry which is preliminary data.</text>
</comment>
<organism evidence="2 3">
    <name type="scientific">Daphnia magna</name>
    <dbReference type="NCBI Taxonomy" id="35525"/>
    <lineage>
        <taxon>Eukaryota</taxon>
        <taxon>Metazoa</taxon>
        <taxon>Ecdysozoa</taxon>
        <taxon>Arthropoda</taxon>
        <taxon>Crustacea</taxon>
        <taxon>Branchiopoda</taxon>
        <taxon>Diplostraca</taxon>
        <taxon>Cladocera</taxon>
        <taxon>Anomopoda</taxon>
        <taxon>Daphniidae</taxon>
        <taxon>Daphnia</taxon>
    </lineage>
</organism>
<dbReference type="SUPFAM" id="SSF53098">
    <property type="entry name" value="Ribonuclease H-like"/>
    <property type="match status" value="1"/>
</dbReference>
<keyword evidence="3" id="KW-1185">Reference proteome</keyword>
<dbReference type="InterPro" id="IPR012337">
    <property type="entry name" value="RNaseH-like_sf"/>
</dbReference>
<keyword evidence="1" id="KW-0732">Signal</keyword>